<comment type="caution">
    <text evidence="2">The sequence shown here is derived from an EMBL/GenBank/DDBJ whole genome shotgun (WGS) entry which is preliminary data.</text>
</comment>
<dbReference type="InParanoid" id="A0A7J6IDW9"/>
<keyword evidence="1" id="KW-1133">Transmembrane helix</keyword>
<name>A0A7J6IDW9_COLFN</name>
<dbReference type="RefSeq" id="XP_066006822.1">
    <property type="nucleotide sequence ID" value="XM_066153743.1"/>
</dbReference>
<evidence type="ECO:0000313" key="3">
    <source>
        <dbReference type="Proteomes" id="UP000011096"/>
    </source>
</evidence>
<evidence type="ECO:0000313" key="2">
    <source>
        <dbReference type="EMBL" id="KAF4474014.1"/>
    </source>
</evidence>
<keyword evidence="3" id="KW-1185">Reference proteome</keyword>
<dbReference type="AlphaFoldDB" id="A0A7J6IDW9"/>
<accession>A0A7J6IDW9</accession>
<sequence>MLSLSLSGSVAISADCKSLSFVALHIGTMNKTMIISLLAMVIAVIGLVLFLVNLRNLRRIYPTLSRS</sequence>
<keyword evidence="1" id="KW-0812">Transmembrane</keyword>
<dbReference type="EMBL" id="ANPB02000011">
    <property type="protein sequence ID" value="KAF4474014.1"/>
    <property type="molecule type" value="Genomic_DNA"/>
</dbReference>
<organism evidence="2 3">
    <name type="scientific">Colletotrichum fructicola (strain Nara gc5)</name>
    <name type="common">Anthracnose fungus</name>
    <name type="synonym">Colletotrichum gloeosporioides (strain Nara gc5)</name>
    <dbReference type="NCBI Taxonomy" id="1213859"/>
    <lineage>
        <taxon>Eukaryota</taxon>
        <taxon>Fungi</taxon>
        <taxon>Dikarya</taxon>
        <taxon>Ascomycota</taxon>
        <taxon>Pezizomycotina</taxon>
        <taxon>Sordariomycetes</taxon>
        <taxon>Hypocreomycetidae</taxon>
        <taxon>Glomerellales</taxon>
        <taxon>Glomerellaceae</taxon>
        <taxon>Colletotrichum</taxon>
        <taxon>Colletotrichum gloeosporioides species complex</taxon>
    </lineage>
</organism>
<reference evidence="2 3" key="1">
    <citation type="submission" date="2012-08" db="EMBL/GenBank/DDBJ databases">
        <authorList>
            <person name="Gan P.H.P."/>
            <person name="Ikeda K."/>
            <person name="Irieda H."/>
            <person name="Narusaka M."/>
            <person name="O'Connell R.J."/>
            <person name="Narusaka Y."/>
            <person name="Takano Y."/>
            <person name="Kubo Y."/>
            <person name="Shirasu K."/>
        </authorList>
    </citation>
    <scope>NUCLEOTIDE SEQUENCE [LARGE SCALE GENOMIC DNA]</scope>
    <source>
        <strain evidence="2 3">Nara gc5</strain>
    </source>
</reference>
<reference evidence="2 3" key="2">
    <citation type="submission" date="2020-04" db="EMBL/GenBank/DDBJ databases">
        <title>Genome sequencing and assembly of multiple isolates from the Colletotrichum gloeosporioides species complex.</title>
        <authorList>
            <person name="Gan P."/>
            <person name="Shirasu K."/>
        </authorList>
    </citation>
    <scope>NUCLEOTIDE SEQUENCE [LARGE SCALE GENOMIC DNA]</scope>
    <source>
        <strain evidence="2 3">Nara gc5</strain>
    </source>
</reference>
<keyword evidence="1" id="KW-0472">Membrane</keyword>
<proteinExistence type="predicted"/>
<dbReference type="Proteomes" id="UP000011096">
    <property type="component" value="Unassembled WGS sequence"/>
</dbReference>
<feature type="transmembrane region" description="Helical" evidence="1">
    <location>
        <begin position="32"/>
        <end position="52"/>
    </location>
</feature>
<protein>
    <submittedName>
        <fullName evidence="2">Uncharacterized protein</fullName>
    </submittedName>
</protein>
<evidence type="ECO:0000256" key="1">
    <source>
        <dbReference type="SAM" id="Phobius"/>
    </source>
</evidence>
<gene>
    <name evidence="2" type="ORF">CGGC5_v017085</name>
</gene>
<dbReference type="GeneID" id="90980679"/>